<dbReference type="Proteomes" id="UP000316476">
    <property type="component" value="Unassembled WGS sequence"/>
</dbReference>
<sequence>MFPIRRGIGVLLAALLAMRPSKNDELAMERAKTTPVPPLARPMLMNPDAFHAALGLTFTFVWLMVGQIIVGSR</sequence>
<gene>
    <name evidence="2" type="ORF">V7x_48920</name>
</gene>
<organism evidence="2 3">
    <name type="scientific">Crateriforma conspicua</name>
    <dbReference type="NCBI Taxonomy" id="2527996"/>
    <lineage>
        <taxon>Bacteria</taxon>
        <taxon>Pseudomonadati</taxon>
        <taxon>Planctomycetota</taxon>
        <taxon>Planctomycetia</taxon>
        <taxon>Planctomycetales</taxon>
        <taxon>Planctomycetaceae</taxon>
        <taxon>Crateriforma</taxon>
    </lineage>
</organism>
<dbReference type="EMBL" id="SJPZ01000002">
    <property type="protein sequence ID" value="TWU63153.1"/>
    <property type="molecule type" value="Genomic_DNA"/>
</dbReference>
<keyword evidence="1" id="KW-0812">Transmembrane</keyword>
<name>A0A5C6FRP8_9PLAN</name>
<keyword evidence="1" id="KW-1133">Transmembrane helix</keyword>
<keyword evidence="1" id="KW-0472">Membrane</keyword>
<proteinExistence type="predicted"/>
<dbReference type="AlphaFoldDB" id="A0A5C6FRP8"/>
<evidence type="ECO:0000256" key="1">
    <source>
        <dbReference type="SAM" id="Phobius"/>
    </source>
</evidence>
<accession>A0A5C6FRP8</accession>
<feature type="transmembrane region" description="Helical" evidence="1">
    <location>
        <begin position="49"/>
        <end position="70"/>
    </location>
</feature>
<evidence type="ECO:0000313" key="2">
    <source>
        <dbReference type="EMBL" id="TWU63153.1"/>
    </source>
</evidence>
<comment type="caution">
    <text evidence="2">The sequence shown here is derived from an EMBL/GenBank/DDBJ whole genome shotgun (WGS) entry which is preliminary data.</text>
</comment>
<protein>
    <submittedName>
        <fullName evidence="2">Uncharacterized protein</fullName>
    </submittedName>
</protein>
<evidence type="ECO:0000313" key="3">
    <source>
        <dbReference type="Proteomes" id="UP000316476"/>
    </source>
</evidence>
<reference evidence="2 3" key="1">
    <citation type="submission" date="2019-02" db="EMBL/GenBank/DDBJ databases">
        <title>Deep-cultivation of Planctomycetes and their phenomic and genomic characterization uncovers novel biology.</title>
        <authorList>
            <person name="Wiegand S."/>
            <person name="Jogler M."/>
            <person name="Boedeker C."/>
            <person name="Pinto D."/>
            <person name="Vollmers J."/>
            <person name="Rivas-Marin E."/>
            <person name="Kohn T."/>
            <person name="Peeters S.H."/>
            <person name="Heuer A."/>
            <person name="Rast P."/>
            <person name="Oberbeckmann S."/>
            <person name="Bunk B."/>
            <person name="Jeske O."/>
            <person name="Meyerdierks A."/>
            <person name="Storesund J.E."/>
            <person name="Kallscheuer N."/>
            <person name="Luecker S."/>
            <person name="Lage O.M."/>
            <person name="Pohl T."/>
            <person name="Merkel B.J."/>
            <person name="Hornburger P."/>
            <person name="Mueller R.-W."/>
            <person name="Bruemmer F."/>
            <person name="Labrenz M."/>
            <person name="Spormann A.M."/>
            <person name="Op Den Camp H."/>
            <person name="Overmann J."/>
            <person name="Amann R."/>
            <person name="Jetten M.S.M."/>
            <person name="Mascher T."/>
            <person name="Medema M.H."/>
            <person name="Devos D.P."/>
            <person name="Kaster A.-K."/>
            <person name="Ovreas L."/>
            <person name="Rohde M."/>
            <person name="Galperin M.Y."/>
            <person name="Jogler C."/>
        </authorList>
    </citation>
    <scope>NUCLEOTIDE SEQUENCE [LARGE SCALE GENOMIC DNA]</scope>
    <source>
        <strain evidence="2 3">V7</strain>
    </source>
</reference>